<keyword evidence="3" id="KW-1185">Reference proteome</keyword>
<dbReference type="EMBL" id="CAAHFG010000001">
    <property type="protein sequence ID" value="VGO13797.1"/>
    <property type="molecule type" value="Genomic_DNA"/>
</dbReference>
<dbReference type="Proteomes" id="UP000366872">
    <property type="component" value="Unassembled WGS sequence"/>
</dbReference>
<keyword evidence="1" id="KW-0732">Signal</keyword>
<evidence type="ECO:0000313" key="2">
    <source>
        <dbReference type="EMBL" id="VGO13797.1"/>
    </source>
</evidence>
<protein>
    <recommendedName>
        <fullName evidence="4">5'-Nucleotidase C-terminal domain-containing protein</fullName>
    </recommendedName>
</protein>
<gene>
    <name evidence="2" type="ORF">PDESU_02354</name>
</gene>
<feature type="signal peptide" evidence="1">
    <location>
        <begin position="1"/>
        <end position="21"/>
    </location>
</feature>
<organism evidence="2 3">
    <name type="scientific">Pontiella desulfatans</name>
    <dbReference type="NCBI Taxonomy" id="2750659"/>
    <lineage>
        <taxon>Bacteria</taxon>
        <taxon>Pseudomonadati</taxon>
        <taxon>Kiritimatiellota</taxon>
        <taxon>Kiritimatiellia</taxon>
        <taxon>Kiritimatiellales</taxon>
        <taxon>Pontiellaceae</taxon>
        <taxon>Pontiella</taxon>
    </lineage>
</organism>
<reference evidence="2 3" key="1">
    <citation type="submission" date="2019-04" db="EMBL/GenBank/DDBJ databases">
        <authorList>
            <person name="Van Vliet M D."/>
        </authorList>
    </citation>
    <scope>NUCLEOTIDE SEQUENCE [LARGE SCALE GENOMIC DNA]</scope>
    <source>
        <strain evidence="2 3">F1</strain>
    </source>
</reference>
<sequence>MKIKQMCLAAIACVAIVSVQAAPVIEKPAIMPEAMLSVTVSDVHGFIDEFGLVAAQSSPMMNGMMLKNLLGMQLGDPGLAGIAPGKGLAIVALDTTNIFAVIEVAEAQSAAYAGIATQKGMASTYSNGLLVLGGSEEQVAKGAGLSGRVQAKLLAKRSPTLRIAAQPAAIIERNNELIQGFLQSMPALLGASMMEAPGASTNSAATTAKILEGELRVLLSMSSQCKSGEVVLAPQGGSVKINETFVPMAGTALAKLVDSPSAPKGNPKVQSGLFGDGMVLVDFMMANPAALSDFIMAETENLFKTMQIKEVDVASLNGIMTKWMKLYSGAGCETFDFDADAGMSVNYLLEVNDEAASLALLKSMVKDMEPFMKLYESMGMPMKLVFKENVREHKGIKIHHLEMDISLEEMMAEQKKQMEALKMDNMGYDIAIFDGLMLYTMGGTKIEGVIDRVKDNAATVSTVKARKVYPEGGFYYLDWDVARYMEMISAFMPDDAQSPFAPQVIALMQGVDPITSAGFRQDGRVMWSINIPGDLIAKLGQIGMMMQMQQMQQQQQGMPVQ</sequence>
<evidence type="ECO:0000256" key="1">
    <source>
        <dbReference type="SAM" id="SignalP"/>
    </source>
</evidence>
<accession>A0A6C2U1N8</accession>
<evidence type="ECO:0008006" key="4">
    <source>
        <dbReference type="Google" id="ProtNLM"/>
    </source>
</evidence>
<feature type="chain" id="PRO_5025448575" description="5'-Nucleotidase C-terminal domain-containing protein" evidence="1">
    <location>
        <begin position="22"/>
        <end position="561"/>
    </location>
</feature>
<dbReference type="RefSeq" id="WP_136079339.1">
    <property type="nucleotide sequence ID" value="NZ_CAAHFG010000001.1"/>
</dbReference>
<dbReference type="AlphaFoldDB" id="A0A6C2U1N8"/>
<evidence type="ECO:0000313" key="3">
    <source>
        <dbReference type="Proteomes" id="UP000366872"/>
    </source>
</evidence>
<name>A0A6C2U1N8_PONDE</name>
<proteinExistence type="predicted"/>